<evidence type="ECO:0000313" key="2">
    <source>
        <dbReference type="EMBL" id="SDQ11615.1"/>
    </source>
</evidence>
<proteinExistence type="predicted"/>
<dbReference type="GO" id="GO:0016787">
    <property type="term" value="F:hydrolase activity"/>
    <property type="evidence" value="ECO:0007669"/>
    <property type="project" value="UniProtKB-KW"/>
</dbReference>
<dbReference type="InterPro" id="IPR029058">
    <property type="entry name" value="AB_hydrolase_fold"/>
</dbReference>
<dbReference type="InterPro" id="IPR000073">
    <property type="entry name" value="AB_hydrolase_1"/>
</dbReference>
<dbReference type="eggNOG" id="COG2267">
    <property type="taxonomic scope" value="Bacteria"/>
</dbReference>
<dbReference type="AlphaFoldDB" id="A0A1H0Y8X0"/>
<dbReference type="Proteomes" id="UP000182690">
    <property type="component" value="Unassembled WGS sequence"/>
</dbReference>
<dbReference type="EMBL" id="FNKB01000001">
    <property type="protein sequence ID" value="SDQ11615.1"/>
    <property type="molecule type" value="Genomic_DNA"/>
</dbReference>
<dbReference type="SUPFAM" id="SSF53474">
    <property type="entry name" value="alpha/beta-Hydrolases"/>
    <property type="match status" value="1"/>
</dbReference>
<dbReference type="Pfam" id="PF00561">
    <property type="entry name" value="Abhydrolase_1"/>
    <property type="match status" value="1"/>
</dbReference>
<dbReference type="RefSeq" id="WP_010155584.1">
    <property type="nucleotide sequence ID" value="NZ_FNKB01000001.1"/>
</dbReference>
<dbReference type="Gene3D" id="3.40.50.1820">
    <property type="entry name" value="alpha/beta hydrolase"/>
    <property type="match status" value="1"/>
</dbReference>
<organism evidence="2 3">
    <name type="scientific">Leucobacter chromiiresistens</name>
    <dbReference type="NCBI Taxonomy" id="1079994"/>
    <lineage>
        <taxon>Bacteria</taxon>
        <taxon>Bacillati</taxon>
        <taxon>Actinomycetota</taxon>
        <taxon>Actinomycetes</taxon>
        <taxon>Micrococcales</taxon>
        <taxon>Microbacteriaceae</taxon>
        <taxon>Leucobacter</taxon>
    </lineage>
</organism>
<evidence type="ECO:0000259" key="1">
    <source>
        <dbReference type="Pfam" id="PF00561"/>
    </source>
</evidence>
<sequence length="421" mass="45214">MPGGPAPSGPHADRSATLGASARFASLGSAGRARAEASGNAGAASWARSPLHWRPDVLGAGFEAAELDLGADDEGPLVATLVRSLPAPPRLLDRVLRRTPLLADVDVLYVHGWSDYFFQRSMARFWTDRGARFYALDLRKYGRSLRDGQTPGYIENLDDYDLEIGLALDAMGHGEGDGPRAGTAAPDGAAPRDGGAPRRLILFGHSTGGLILSLWASTHPGRADGLVLNSPWLEFQLTGAGRQMLAPLLDLGARFNLRDSAPQFDAGLYTRAQRAVGPQDELATIDERWRPARSHAVLTVWLRAILAGHARVSRGLAIESPILMLLSARSALPLRWDEALTSADTVLEVDEIAKASLRLGSTLTIERLDGALHDVFLSRDAVRAEAYARLERWVAGWAAAQRAARGGAPGLRRRRARTAAS</sequence>
<keyword evidence="2" id="KW-0378">Hydrolase</keyword>
<feature type="domain" description="AB hydrolase-1" evidence="1">
    <location>
        <begin position="107"/>
        <end position="276"/>
    </location>
</feature>
<name>A0A1H0Y8X0_9MICO</name>
<evidence type="ECO:0000313" key="3">
    <source>
        <dbReference type="Proteomes" id="UP000182690"/>
    </source>
</evidence>
<dbReference type="OrthoDB" id="9801217at2"/>
<dbReference type="STRING" id="1079994.SAMN04488565_0641"/>
<reference evidence="2 3" key="1">
    <citation type="submission" date="2016-10" db="EMBL/GenBank/DDBJ databases">
        <authorList>
            <person name="de Groot N.N."/>
        </authorList>
    </citation>
    <scope>NUCLEOTIDE SEQUENCE [LARGE SCALE GENOMIC DNA]</scope>
    <source>
        <strain evidence="2 3">DSM 22788</strain>
    </source>
</reference>
<protein>
    <submittedName>
        <fullName evidence="2">Lysophospholipase, alpha-beta hydrolase superfamily</fullName>
    </submittedName>
</protein>
<accession>A0A1H0Y8X0</accession>
<gene>
    <name evidence="2" type="ORF">SAMN04488565_0641</name>
</gene>